<evidence type="ECO:0000313" key="3">
    <source>
        <dbReference type="WBParaSite" id="jg10228"/>
    </source>
</evidence>
<name>A0A915CKW9_9BILA</name>
<dbReference type="WBParaSite" id="jg10228">
    <property type="protein sequence ID" value="jg10228"/>
    <property type="gene ID" value="jg10228"/>
</dbReference>
<organism evidence="2 3">
    <name type="scientific">Ditylenchus dipsaci</name>
    <dbReference type="NCBI Taxonomy" id="166011"/>
    <lineage>
        <taxon>Eukaryota</taxon>
        <taxon>Metazoa</taxon>
        <taxon>Ecdysozoa</taxon>
        <taxon>Nematoda</taxon>
        <taxon>Chromadorea</taxon>
        <taxon>Rhabditida</taxon>
        <taxon>Tylenchina</taxon>
        <taxon>Tylenchomorpha</taxon>
        <taxon>Sphaerularioidea</taxon>
        <taxon>Anguinidae</taxon>
        <taxon>Anguininae</taxon>
        <taxon>Ditylenchus</taxon>
    </lineage>
</organism>
<reference evidence="3" key="1">
    <citation type="submission" date="2022-11" db="UniProtKB">
        <authorList>
            <consortium name="WormBaseParasite"/>
        </authorList>
    </citation>
    <scope>IDENTIFICATION</scope>
</reference>
<sequence length="518" mass="58798">MSAYSADSPSQEQKTPKKRSRDPVWDNYTEVNDLGELKMRCNQCQQKHRHEDHQQSAKKIGATVAAGSTEPNEKHKKMQSALAAALSIPVISINSFLDPLMRRLFRLMSPKSVIPSSFATLKSFLLNQLVIVHDKVKNQVGNLSHRFSLTCDVWTGSGMMNAHQGTPKTSQKINPPRVNVASEILAQAFAYLTKNQTDVLQLVNRQFNSLIKHNPARQSIYRSMYAVLVAKNGRIIVQYSKDKKQRKVFASMKHFLKAKQHQNIIVEHTFVSNKAACGAEMSVSEISRKHMQLIEPRQSNIPEFFAYWNLTTELVPGFKRGRKSSDYTGRSRSVDLFGQKILECAWKSSEAVPPLCTMSMLSTDDLNKWLEYENDCLNNPKRLKLNGYGFVDKPDQLVAKLLERFNTQSNPCQYEIIVTGMDEKTLAIAANFTKKNYLSNETFESLLPKTSSNAREQEPNGADYKDADWVLRRRIIGGSWSCWWSTAVGCAAKMGEWITLCRISDNRLTKTIRFPTSK</sequence>
<keyword evidence="2" id="KW-1185">Reference proteome</keyword>
<accession>A0A915CKW9</accession>
<proteinExistence type="predicted"/>
<protein>
    <submittedName>
        <fullName evidence="3">Uncharacterized protein</fullName>
    </submittedName>
</protein>
<evidence type="ECO:0000313" key="2">
    <source>
        <dbReference type="Proteomes" id="UP000887574"/>
    </source>
</evidence>
<dbReference type="Proteomes" id="UP000887574">
    <property type="component" value="Unplaced"/>
</dbReference>
<feature type="region of interest" description="Disordered" evidence="1">
    <location>
        <begin position="1"/>
        <end position="26"/>
    </location>
</feature>
<feature type="compositionally biased region" description="Polar residues" evidence="1">
    <location>
        <begin position="1"/>
        <end position="13"/>
    </location>
</feature>
<evidence type="ECO:0000256" key="1">
    <source>
        <dbReference type="SAM" id="MobiDB-lite"/>
    </source>
</evidence>
<dbReference type="AlphaFoldDB" id="A0A915CKW9"/>